<dbReference type="GO" id="GO:0004807">
    <property type="term" value="F:triose-phosphate isomerase activity"/>
    <property type="evidence" value="ECO:0007669"/>
    <property type="project" value="UniProtKB-EC"/>
</dbReference>
<dbReference type="UniPathway" id="UPA00109">
    <property type="reaction ID" value="UER00189"/>
</dbReference>
<dbReference type="AlphaFoldDB" id="A0A0D8HHC4"/>
<dbReference type="InterPro" id="IPR013785">
    <property type="entry name" value="Aldolase_TIM"/>
</dbReference>
<accession>A0A0D8HHC4</accession>
<dbReference type="GO" id="GO:0006096">
    <property type="term" value="P:glycolytic process"/>
    <property type="evidence" value="ECO:0007669"/>
    <property type="project" value="UniProtKB-UniPathway"/>
</dbReference>
<gene>
    <name evidence="4" type="primary">tpiA2</name>
    <name evidence="4" type="ORF">AXFE_17540</name>
</gene>
<evidence type="ECO:0000256" key="3">
    <source>
        <dbReference type="RuleBase" id="RU363013"/>
    </source>
</evidence>
<comment type="caution">
    <text evidence="4">The sequence shown here is derived from an EMBL/GenBank/DDBJ whole genome shotgun (WGS) entry which is preliminary data.</text>
</comment>
<dbReference type="Proteomes" id="UP000032360">
    <property type="component" value="Unassembled WGS sequence"/>
</dbReference>
<dbReference type="InterPro" id="IPR000652">
    <property type="entry name" value="Triosephosphate_isomerase"/>
</dbReference>
<keyword evidence="3" id="KW-0312">Gluconeogenesis</keyword>
<evidence type="ECO:0000313" key="5">
    <source>
        <dbReference type="Proteomes" id="UP000032360"/>
    </source>
</evidence>
<dbReference type="SUPFAM" id="SSF51351">
    <property type="entry name" value="Triosephosphate isomerase (TIM)"/>
    <property type="match status" value="1"/>
</dbReference>
<evidence type="ECO:0000256" key="1">
    <source>
        <dbReference type="ARBA" id="ARBA00007422"/>
    </source>
</evidence>
<dbReference type="InterPro" id="IPR035990">
    <property type="entry name" value="TIM_sf"/>
</dbReference>
<reference evidence="4 5" key="1">
    <citation type="submission" date="2015-01" db="EMBL/GenBank/DDBJ databases">
        <title>Draft genome of the acidophilic iron oxidizer Acidithrix ferrooxidans strain Py-F3.</title>
        <authorList>
            <person name="Poehlein A."/>
            <person name="Eisen S."/>
            <person name="Schloemann M."/>
            <person name="Johnson B.D."/>
            <person name="Daniel R."/>
            <person name="Muehling M."/>
        </authorList>
    </citation>
    <scope>NUCLEOTIDE SEQUENCE [LARGE SCALE GENOMIC DNA]</scope>
    <source>
        <strain evidence="4 5">Py-F3</strain>
    </source>
</reference>
<comment type="subcellular location">
    <subcellularLocation>
        <location evidence="3">Cytoplasm</location>
    </subcellularLocation>
</comment>
<keyword evidence="3" id="KW-0963">Cytoplasm</keyword>
<dbReference type="GO" id="GO:0005829">
    <property type="term" value="C:cytosol"/>
    <property type="evidence" value="ECO:0007669"/>
    <property type="project" value="TreeGrafter"/>
</dbReference>
<dbReference type="GO" id="GO:0046166">
    <property type="term" value="P:glyceraldehyde-3-phosphate biosynthetic process"/>
    <property type="evidence" value="ECO:0007669"/>
    <property type="project" value="TreeGrafter"/>
</dbReference>
<evidence type="ECO:0000256" key="2">
    <source>
        <dbReference type="ARBA" id="ARBA00023235"/>
    </source>
</evidence>
<proteinExistence type="inferred from homology"/>
<organism evidence="4 5">
    <name type="scientific">Acidithrix ferrooxidans</name>
    <dbReference type="NCBI Taxonomy" id="1280514"/>
    <lineage>
        <taxon>Bacteria</taxon>
        <taxon>Bacillati</taxon>
        <taxon>Actinomycetota</taxon>
        <taxon>Acidimicrobiia</taxon>
        <taxon>Acidimicrobiales</taxon>
        <taxon>Acidimicrobiaceae</taxon>
        <taxon>Acidithrix</taxon>
    </lineage>
</organism>
<sequence>MLASLNVRYVIAGHSELRAQCGETDEVVRDKVSAIYRHAMRPILCVGETTAERNSGVAERKVRRQVASALGDRPAELVAAAVIAYEPLWAIGAGVTATPDDAAQMCTAIRNELGNLAGVDAAAMVRIQYGGSVTAESSGALLGAENVDGFLVGGASLDAEQFSTIVTG</sequence>
<evidence type="ECO:0000313" key="4">
    <source>
        <dbReference type="EMBL" id="KJF17380.1"/>
    </source>
</evidence>
<comment type="subunit">
    <text evidence="3">Homodimer.</text>
</comment>
<dbReference type="PATRIC" id="fig|1280514.3.peg.2303"/>
<comment type="pathway">
    <text evidence="3">Carbohydrate biosynthesis; gluconeogenesis.</text>
</comment>
<dbReference type="CDD" id="cd00311">
    <property type="entry name" value="TIM"/>
    <property type="match status" value="1"/>
</dbReference>
<dbReference type="PANTHER" id="PTHR21139">
    <property type="entry name" value="TRIOSEPHOSPHATE ISOMERASE"/>
    <property type="match status" value="1"/>
</dbReference>
<dbReference type="GO" id="GO:0019563">
    <property type="term" value="P:glycerol catabolic process"/>
    <property type="evidence" value="ECO:0007669"/>
    <property type="project" value="TreeGrafter"/>
</dbReference>
<dbReference type="Pfam" id="PF00121">
    <property type="entry name" value="TIM"/>
    <property type="match status" value="1"/>
</dbReference>
<dbReference type="PANTHER" id="PTHR21139:SF42">
    <property type="entry name" value="TRIOSEPHOSPHATE ISOMERASE"/>
    <property type="match status" value="1"/>
</dbReference>
<dbReference type="GO" id="GO:0006094">
    <property type="term" value="P:gluconeogenesis"/>
    <property type="evidence" value="ECO:0007669"/>
    <property type="project" value="UniProtKB-UniPathway"/>
</dbReference>
<dbReference type="RefSeq" id="WP_052605445.1">
    <property type="nucleotide sequence ID" value="NZ_JXYS01000045.1"/>
</dbReference>
<comment type="pathway">
    <text evidence="3">Carbohydrate degradation; glycolysis; D-glyceraldehyde 3-phosphate from glycerone phosphate: step 1/1.</text>
</comment>
<keyword evidence="5" id="KW-1185">Reference proteome</keyword>
<dbReference type="UniPathway" id="UPA00138"/>
<dbReference type="STRING" id="1280514.AXFE_17540"/>
<dbReference type="EMBL" id="JXYS01000045">
    <property type="protein sequence ID" value="KJF17380.1"/>
    <property type="molecule type" value="Genomic_DNA"/>
</dbReference>
<dbReference type="Gene3D" id="3.20.20.70">
    <property type="entry name" value="Aldolase class I"/>
    <property type="match status" value="1"/>
</dbReference>
<name>A0A0D8HHC4_9ACTN</name>
<keyword evidence="3" id="KW-0324">Glycolysis</keyword>
<dbReference type="EC" id="5.3.1.1" evidence="3"/>
<protein>
    <recommendedName>
        <fullName evidence="3">Triosephosphate isomerase</fullName>
        <ecNumber evidence="3">5.3.1.1</ecNumber>
    </recommendedName>
</protein>
<dbReference type="PROSITE" id="PS51440">
    <property type="entry name" value="TIM_2"/>
    <property type="match status" value="1"/>
</dbReference>
<comment type="similarity">
    <text evidence="1 3">Belongs to the triosephosphate isomerase family.</text>
</comment>
<keyword evidence="2 3" id="KW-0413">Isomerase</keyword>
<comment type="catalytic activity">
    <reaction evidence="3">
        <text>D-glyceraldehyde 3-phosphate = dihydroxyacetone phosphate</text>
        <dbReference type="Rhea" id="RHEA:18585"/>
        <dbReference type="ChEBI" id="CHEBI:57642"/>
        <dbReference type="ChEBI" id="CHEBI:59776"/>
        <dbReference type="EC" id="5.3.1.1"/>
    </reaction>
</comment>